<dbReference type="InterPro" id="IPR001828">
    <property type="entry name" value="ANF_lig-bd_rcpt"/>
</dbReference>
<evidence type="ECO:0000256" key="3">
    <source>
        <dbReference type="ARBA" id="ARBA00022989"/>
    </source>
</evidence>
<dbReference type="OrthoDB" id="5984008at2759"/>
<evidence type="ECO:0000259" key="5">
    <source>
        <dbReference type="Pfam" id="PF01094"/>
    </source>
</evidence>
<keyword evidence="2" id="KW-0812">Transmembrane</keyword>
<dbReference type="Gene3D" id="3.40.50.2300">
    <property type="match status" value="2"/>
</dbReference>
<feature type="domain" description="Receptor ligand binding region" evidence="5">
    <location>
        <begin position="280"/>
        <end position="366"/>
    </location>
</feature>
<dbReference type="InterPro" id="IPR015683">
    <property type="entry name" value="Ionotropic_Glu_rcpt"/>
</dbReference>
<dbReference type="PANTHER" id="PTHR34836:SF1">
    <property type="entry name" value="OS09G0428600 PROTEIN"/>
    <property type="match status" value="1"/>
</dbReference>
<comment type="subcellular location">
    <subcellularLocation>
        <location evidence="1">Membrane</location>
    </subcellularLocation>
</comment>
<dbReference type="SUPFAM" id="SSF53822">
    <property type="entry name" value="Periplasmic binding protein-like I"/>
    <property type="match status" value="1"/>
</dbReference>
<dbReference type="AlphaFoldDB" id="A0A7J0GBP5"/>
<dbReference type="Proteomes" id="UP000585474">
    <property type="component" value="Unassembled WGS sequence"/>
</dbReference>
<proteinExistence type="predicted"/>
<evidence type="ECO:0000256" key="1">
    <source>
        <dbReference type="ARBA" id="ARBA00004370"/>
    </source>
</evidence>
<evidence type="ECO:0000256" key="2">
    <source>
        <dbReference type="ARBA" id="ARBA00022692"/>
    </source>
</evidence>
<sequence length="651" mass="70946">MTGELATFTSPVTSVNQSVCIADGSSIPIRSQGDARLSSDITLSSVYHDLSSKKIFGKGYERDGLYFLGILYHLMSRFWKTVPFFSDSTPSPDPGSEILAADDPIPPRPLPILEPPSSPFASQDLSPCAQAPLPASSPESGMWLTEMAVAQNTTTIAVKVGVVLDMGQWFGKMDLSCISMALSDIYAYHGNYKTRVRLYTRDSKDDGVGAAAAALDLLKNVEVQAIIGPVISMQADFVIDLGEKAQVPIISFSATSPSLSSIQSPYFVRAAQNDSSHDIDTRIPYWSVIPPLATDDQIVSELYKLMTMQTRVFVVHMFPSLASRLFIKANEAGMMSEDYVWVITDAVTNGLSSLNSSVIDSMQGVLATALAMAVEKVGVTNRRGFQKPNIFRNSTDLETFGISQIGPKLLQALRNTSFTGLSGDFDIVDGQLQSSTFQAGLGTIIWPGDTTSSPKGWVIPTKGKKLKVGVPVKDGFSEFVKVSPTTTTVTGYCIDVFNAVMARLPYAVPYEYVPFTTPDGKMAGTFDDLVYKVFLGNKKILRAQTSIWIKIKELAREFDKKDDSSHTCKEDKAQDKCHINVVDCTGAPQPSPKGNGTQSLSSFSINTKANANCPQSPSNFLNNRMGILFPLKKLLPMNLEIPFHMAKHHKR</sequence>
<feature type="domain" description="Receptor ligand binding region" evidence="5">
    <location>
        <begin position="177"/>
        <end position="277"/>
    </location>
</feature>
<organism evidence="6 7">
    <name type="scientific">Actinidia rufa</name>
    <dbReference type="NCBI Taxonomy" id="165716"/>
    <lineage>
        <taxon>Eukaryota</taxon>
        <taxon>Viridiplantae</taxon>
        <taxon>Streptophyta</taxon>
        <taxon>Embryophyta</taxon>
        <taxon>Tracheophyta</taxon>
        <taxon>Spermatophyta</taxon>
        <taxon>Magnoliopsida</taxon>
        <taxon>eudicotyledons</taxon>
        <taxon>Gunneridae</taxon>
        <taxon>Pentapetalae</taxon>
        <taxon>asterids</taxon>
        <taxon>Ericales</taxon>
        <taxon>Actinidiaceae</taxon>
        <taxon>Actinidia</taxon>
    </lineage>
</organism>
<protein>
    <submittedName>
        <fullName evidence="6">Glutamate receptor 2.6</fullName>
    </submittedName>
</protein>
<keyword evidence="3" id="KW-1133">Transmembrane helix</keyword>
<comment type="caution">
    <text evidence="6">The sequence shown here is derived from an EMBL/GenBank/DDBJ whole genome shotgun (WGS) entry which is preliminary data.</text>
</comment>
<dbReference type="Pfam" id="PF01094">
    <property type="entry name" value="ANF_receptor"/>
    <property type="match status" value="3"/>
</dbReference>
<keyword evidence="4" id="KW-0472">Membrane</keyword>
<keyword evidence="6" id="KW-0675">Receptor</keyword>
<dbReference type="InterPro" id="IPR028082">
    <property type="entry name" value="Peripla_BP_I"/>
</dbReference>
<keyword evidence="7" id="KW-1185">Reference proteome</keyword>
<accession>A0A7J0GBP5</accession>
<evidence type="ECO:0000256" key="4">
    <source>
        <dbReference type="ARBA" id="ARBA00023136"/>
    </source>
</evidence>
<reference evidence="6 7" key="1">
    <citation type="submission" date="2019-07" db="EMBL/GenBank/DDBJ databases">
        <title>De Novo Assembly of kiwifruit Actinidia rufa.</title>
        <authorList>
            <person name="Sugita-Konishi S."/>
            <person name="Sato K."/>
            <person name="Mori E."/>
            <person name="Abe Y."/>
            <person name="Kisaki G."/>
            <person name="Hamano K."/>
            <person name="Suezawa K."/>
            <person name="Otani M."/>
            <person name="Fukuda T."/>
            <person name="Manabe T."/>
            <person name="Gomi K."/>
            <person name="Tabuchi M."/>
            <person name="Akimitsu K."/>
            <person name="Kataoka I."/>
        </authorList>
    </citation>
    <scope>NUCLEOTIDE SEQUENCE [LARGE SCALE GENOMIC DNA]</scope>
    <source>
        <strain evidence="7">cv. Fuchu</strain>
    </source>
</reference>
<gene>
    <name evidence="6" type="ORF">Acr_20g0000110</name>
</gene>
<dbReference type="SUPFAM" id="SSF53850">
    <property type="entry name" value="Periplasmic binding protein-like II"/>
    <property type="match status" value="1"/>
</dbReference>
<dbReference type="PANTHER" id="PTHR34836">
    <property type="entry name" value="OS06G0188250 PROTEIN"/>
    <property type="match status" value="1"/>
</dbReference>
<dbReference type="Gene3D" id="3.40.190.10">
    <property type="entry name" value="Periplasmic binding protein-like II"/>
    <property type="match status" value="1"/>
</dbReference>
<evidence type="ECO:0000313" key="6">
    <source>
        <dbReference type="EMBL" id="GFZ08203.1"/>
    </source>
</evidence>
<dbReference type="GO" id="GO:0016020">
    <property type="term" value="C:membrane"/>
    <property type="evidence" value="ECO:0007669"/>
    <property type="project" value="UniProtKB-SubCell"/>
</dbReference>
<feature type="domain" description="Receptor ligand binding region" evidence="5">
    <location>
        <begin position="368"/>
        <end position="437"/>
    </location>
</feature>
<evidence type="ECO:0000313" key="7">
    <source>
        <dbReference type="Proteomes" id="UP000585474"/>
    </source>
</evidence>
<dbReference type="EMBL" id="BJWL01000020">
    <property type="protein sequence ID" value="GFZ08203.1"/>
    <property type="molecule type" value="Genomic_DNA"/>
</dbReference>
<name>A0A7J0GBP5_9ERIC</name>